<dbReference type="InterPro" id="IPR001173">
    <property type="entry name" value="Glyco_trans_2-like"/>
</dbReference>
<dbReference type="InterPro" id="IPR029044">
    <property type="entry name" value="Nucleotide-diphossugar_trans"/>
</dbReference>
<dbReference type="EMBL" id="MKCS01000001">
    <property type="protein sequence ID" value="OHX12670.1"/>
    <property type="molecule type" value="Genomic_DNA"/>
</dbReference>
<comment type="caution">
    <text evidence="4">The sequence shown here is derived from an EMBL/GenBank/DDBJ whole genome shotgun (WGS) entry which is preliminary data.</text>
</comment>
<evidence type="ECO:0000259" key="2">
    <source>
        <dbReference type="Pfam" id="PF00535"/>
    </source>
</evidence>
<evidence type="ECO:0000313" key="4">
    <source>
        <dbReference type="EMBL" id="OHX12670.1"/>
    </source>
</evidence>
<keyword evidence="1" id="KW-0808">Transferase</keyword>
<reference evidence="4 5" key="1">
    <citation type="submission" date="2016-09" db="EMBL/GenBank/DDBJ databases">
        <title>Chromobacterium muskegensis sp. nov., an insecticidal bacterium isolated from Sphagnum bogs.</title>
        <authorList>
            <person name="Sparks M.E."/>
            <person name="Blackburn M.B."/>
            <person name="Gundersen-Rindal D.E."/>
            <person name="Mitchell A."/>
            <person name="Farrar R."/>
            <person name="Kuhar D."/>
        </authorList>
    </citation>
    <scope>NUCLEOTIDE SEQUENCE [LARGE SCALE GENOMIC DNA]</scope>
    <source>
        <strain evidence="4 5">37-2</strain>
    </source>
</reference>
<proteinExistence type="predicted"/>
<dbReference type="Pfam" id="PF02709">
    <property type="entry name" value="Glyco_transf_7C"/>
    <property type="match status" value="1"/>
</dbReference>
<sequence length="278" mass="31338">MKISVVISTYNRPDALAAVLAGFAAQRGAEPSDWEIVIADDGSDSRTADVVESFRPQLGDRLQHAWHEDKGFRLAEIRNLAARLARGDYLVFLDGDCVPQRDFIACHLALAEPGWVVAGNRVLLSEPFTRDYLAGRSAPVFCWSRFAWLSHRAGRRVNNGLGWLRLPLRAWRKERRADWKLLRGCNIGVWKADYLAVDGFDATFSGWGYEDSDFAVRLIRHGIGIKNGRFAVPVLHLWHKENDRSFQGENWERFEASLHGSHVRALRGLSSLEEGTVG</sequence>
<dbReference type="Gene3D" id="3.90.550.10">
    <property type="entry name" value="Spore Coat Polysaccharide Biosynthesis Protein SpsA, Chain A"/>
    <property type="match status" value="1"/>
</dbReference>
<accession>A0A1S1WZV5</accession>
<dbReference type="Proteomes" id="UP000180088">
    <property type="component" value="Unassembled WGS sequence"/>
</dbReference>
<name>A0A1S1WZV5_9NEIS</name>
<dbReference type="AlphaFoldDB" id="A0A1S1WZV5"/>
<dbReference type="PANTHER" id="PTHR43685:SF3">
    <property type="entry name" value="SLR2126 PROTEIN"/>
    <property type="match status" value="1"/>
</dbReference>
<dbReference type="CDD" id="cd06420">
    <property type="entry name" value="GT2_Chondriotin_Pol_N"/>
    <property type="match status" value="1"/>
</dbReference>
<dbReference type="InterPro" id="IPR027791">
    <property type="entry name" value="Galactosyl_T_C"/>
</dbReference>
<evidence type="ECO:0000313" key="5">
    <source>
        <dbReference type="Proteomes" id="UP000180088"/>
    </source>
</evidence>
<dbReference type="SUPFAM" id="SSF53448">
    <property type="entry name" value="Nucleotide-diphospho-sugar transferases"/>
    <property type="match status" value="1"/>
</dbReference>
<evidence type="ECO:0000259" key="3">
    <source>
        <dbReference type="Pfam" id="PF02709"/>
    </source>
</evidence>
<dbReference type="OrthoDB" id="9815923at2"/>
<feature type="domain" description="Glycosyltransferase 2-like" evidence="2">
    <location>
        <begin position="4"/>
        <end position="137"/>
    </location>
</feature>
<dbReference type="RefSeq" id="WP_071115308.1">
    <property type="nucleotide sequence ID" value="NZ_MKCS01000001.1"/>
</dbReference>
<feature type="domain" description="Galactosyltransferase C-terminal" evidence="3">
    <location>
        <begin position="175"/>
        <end position="227"/>
    </location>
</feature>
<protein>
    <recommendedName>
        <fullName evidence="6">Glycosyl transferase family 2</fullName>
    </recommendedName>
</protein>
<dbReference type="STRING" id="1903179.BI347_03490"/>
<gene>
    <name evidence="4" type="ORF">BI347_03490</name>
</gene>
<dbReference type="GO" id="GO:0016740">
    <property type="term" value="F:transferase activity"/>
    <property type="evidence" value="ECO:0007669"/>
    <property type="project" value="UniProtKB-KW"/>
</dbReference>
<dbReference type="InterPro" id="IPR050834">
    <property type="entry name" value="Glycosyltransf_2"/>
</dbReference>
<evidence type="ECO:0008006" key="6">
    <source>
        <dbReference type="Google" id="ProtNLM"/>
    </source>
</evidence>
<organism evidence="4 5">
    <name type="scientific">Chromobacterium sphagni</name>
    <dbReference type="NCBI Taxonomy" id="1903179"/>
    <lineage>
        <taxon>Bacteria</taxon>
        <taxon>Pseudomonadati</taxon>
        <taxon>Pseudomonadota</taxon>
        <taxon>Betaproteobacteria</taxon>
        <taxon>Neisseriales</taxon>
        <taxon>Chromobacteriaceae</taxon>
        <taxon>Chromobacterium</taxon>
    </lineage>
</organism>
<dbReference type="PANTHER" id="PTHR43685">
    <property type="entry name" value="GLYCOSYLTRANSFERASE"/>
    <property type="match status" value="1"/>
</dbReference>
<evidence type="ECO:0000256" key="1">
    <source>
        <dbReference type="ARBA" id="ARBA00022679"/>
    </source>
</evidence>
<dbReference type="Pfam" id="PF00535">
    <property type="entry name" value="Glycos_transf_2"/>
    <property type="match status" value="1"/>
</dbReference>